<dbReference type="InterPro" id="IPR015421">
    <property type="entry name" value="PyrdxlP-dep_Trfase_major"/>
</dbReference>
<sequence length="385" mass="43067">MQSDTTRFAREHVKSCTPCMHGGRVAERSGKPVLDFSVNLNPLGPPDIPVAIRGIARYPDNSYSELRNAIADFVERYLSGRGEGRGGERGLGGGEEQGQRITADNIIPANGSSELIRLFAETMIERGDSVIIPAPTFDEYEFQCRLFGADVTYCDYFDILELSTEDISNATAVFLCNPNNPTGDMIARKDVQRLAERCSDCETFLIVDEAFIELSDPTQSIAHAVRNSGFVFVLRSLTKVFAIPGLRLGFGIASEKLAELLNRARLVWNVGVPIETIGIDMMRECRESDYLERSVTLIREEREYLERELVDRGLSPHESSVNFILVDISYAGMDSRTMVAGLLDRGILVRDCSMFQNLDYHHIRIAVRNRAENRRLMRALDSVIG</sequence>
<comment type="cofactor">
    <cofactor evidence="1 3">
        <name>pyridoxal 5'-phosphate</name>
        <dbReference type="ChEBI" id="CHEBI:597326"/>
    </cofactor>
</comment>
<evidence type="ECO:0000256" key="3">
    <source>
        <dbReference type="RuleBase" id="RU000481"/>
    </source>
</evidence>
<dbReference type="Gene3D" id="3.40.640.10">
    <property type="entry name" value="Type I PLP-dependent aspartate aminotransferase-like (Major domain)"/>
    <property type="match status" value="1"/>
</dbReference>
<name>A0A7G9Y8U1_9EURY</name>
<keyword evidence="3 5" id="KW-0808">Transferase</keyword>
<dbReference type="Gene3D" id="3.90.1150.10">
    <property type="entry name" value="Aspartate Aminotransferase, domain 1"/>
    <property type="match status" value="1"/>
</dbReference>
<dbReference type="InterPro" id="IPR004839">
    <property type="entry name" value="Aminotransferase_I/II_large"/>
</dbReference>
<accession>A0A7G9Y8U1</accession>
<keyword evidence="2" id="KW-0663">Pyridoxal phosphate</keyword>
<organism evidence="5">
    <name type="scientific">Candidatus Methanogaster sp. ANME-2c ERB4</name>
    <dbReference type="NCBI Taxonomy" id="2759911"/>
    <lineage>
        <taxon>Archaea</taxon>
        <taxon>Methanobacteriati</taxon>
        <taxon>Methanobacteriota</taxon>
        <taxon>Stenosarchaea group</taxon>
        <taxon>Methanomicrobia</taxon>
        <taxon>Methanosarcinales</taxon>
        <taxon>ANME-2 cluster</taxon>
        <taxon>Candidatus Methanogasteraceae</taxon>
        <taxon>Candidatus Methanogaster</taxon>
    </lineage>
</organism>
<protein>
    <recommendedName>
        <fullName evidence="3">Aminotransferase</fullName>
        <ecNumber evidence="3">2.6.1.-</ecNumber>
    </recommendedName>
</protein>
<dbReference type="PROSITE" id="PS00105">
    <property type="entry name" value="AA_TRANSFER_CLASS_1"/>
    <property type="match status" value="1"/>
</dbReference>
<dbReference type="PANTHER" id="PTHR42885">
    <property type="entry name" value="HISTIDINOL-PHOSPHATE AMINOTRANSFERASE-RELATED"/>
    <property type="match status" value="1"/>
</dbReference>
<dbReference type="PANTHER" id="PTHR42885:SF1">
    <property type="entry name" value="THREONINE-PHOSPHATE DECARBOXYLASE"/>
    <property type="match status" value="1"/>
</dbReference>
<keyword evidence="3 5" id="KW-0032">Aminotransferase</keyword>
<dbReference type="EC" id="2.6.1.-" evidence="3"/>
<dbReference type="CDD" id="cd00609">
    <property type="entry name" value="AAT_like"/>
    <property type="match status" value="1"/>
</dbReference>
<gene>
    <name evidence="5" type="primary">aspC</name>
    <name evidence="5" type="ORF">POGJBKNB_00008</name>
</gene>
<dbReference type="InterPro" id="IPR004838">
    <property type="entry name" value="NHTrfase_class1_PyrdxlP-BS"/>
</dbReference>
<evidence type="ECO:0000259" key="4">
    <source>
        <dbReference type="Pfam" id="PF00155"/>
    </source>
</evidence>
<dbReference type="EMBL" id="MT630970">
    <property type="protein sequence ID" value="QNO44425.1"/>
    <property type="molecule type" value="Genomic_DNA"/>
</dbReference>
<dbReference type="GO" id="GO:0008483">
    <property type="term" value="F:transaminase activity"/>
    <property type="evidence" value="ECO:0007669"/>
    <property type="project" value="UniProtKB-KW"/>
</dbReference>
<dbReference type="InterPro" id="IPR015424">
    <property type="entry name" value="PyrdxlP-dep_Trfase"/>
</dbReference>
<dbReference type="SUPFAM" id="SSF53383">
    <property type="entry name" value="PLP-dependent transferases"/>
    <property type="match status" value="1"/>
</dbReference>
<reference evidence="5" key="1">
    <citation type="submission" date="2020-06" db="EMBL/GenBank/DDBJ databases">
        <title>Unique genomic features of the anaerobic methanotrophic archaea.</title>
        <authorList>
            <person name="Chadwick G.L."/>
            <person name="Skennerton C.T."/>
            <person name="Laso-Perez R."/>
            <person name="Leu A.O."/>
            <person name="Speth D.R."/>
            <person name="Yu H."/>
            <person name="Morgan-Lang C."/>
            <person name="Hatzenpichler R."/>
            <person name="Goudeau D."/>
            <person name="Malmstrom R."/>
            <person name="Brazelton W.J."/>
            <person name="Woyke T."/>
            <person name="Hallam S.J."/>
            <person name="Tyson G.W."/>
            <person name="Wegener G."/>
            <person name="Boetius A."/>
            <person name="Orphan V."/>
        </authorList>
    </citation>
    <scope>NUCLEOTIDE SEQUENCE</scope>
</reference>
<dbReference type="InterPro" id="IPR015422">
    <property type="entry name" value="PyrdxlP-dep_Trfase_small"/>
</dbReference>
<proteinExistence type="inferred from homology"/>
<dbReference type="GO" id="GO:0030170">
    <property type="term" value="F:pyridoxal phosphate binding"/>
    <property type="evidence" value="ECO:0007669"/>
    <property type="project" value="InterPro"/>
</dbReference>
<evidence type="ECO:0000313" key="5">
    <source>
        <dbReference type="EMBL" id="QNO44425.1"/>
    </source>
</evidence>
<dbReference type="AlphaFoldDB" id="A0A7G9Y8U1"/>
<evidence type="ECO:0000256" key="2">
    <source>
        <dbReference type="ARBA" id="ARBA00022898"/>
    </source>
</evidence>
<feature type="domain" description="Aminotransferase class I/classII large" evidence="4">
    <location>
        <begin position="51"/>
        <end position="380"/>
    </location>
</feature>
<evidence type="ECO:0000256" key="1">
    <source>
        <dbReference type="ARBA" id="ARBA00001933"/>
    </source>
</evidence>
<dbReference type="Pfam" id="PF00155">
    <property type="entry name" value="Aminotran_1_2"/>
    <property type="match status" value="1"/>
</dbReference>
<comment type="similarity">
    <text evidence="3">Belongs to the class-I pyridoxal-phosphate-dependent aminotransferase family.</text>
</comment>